<comment type="caution">
    <text evidence="7">The sequence shown here is derived from an EMBL/GenBank/DDBJ whole genome shotgun (WGS) entry which is preliminary data.</text>
</comment>
<dbReference type="RefSeq" id="XP_029217524.1">
    <property type="nucleotide sequence ID" value="XM_029366093.1"/>
</dbReference>
<dbReference type="GeneID" id="40312658"/>
<dbReference type="VEuPathDB" id="ToxoDB:BESB_077320"/>
<dbReference type="Gene3D" id="2.30.30.380">
    <property type="entry name" value="Zn-finger domain of Sec23/24"/>
    <property type="match status" value="1"/>
</dbReference>
<dbReference type="AlphaFoldDB" id="A0A2A9M6B5"/>
<reference evidence="7 8" key="1">
    <citation type="submission" date="2017-09" db="EMBL/GenBank/DDBJ databases">
        <title>Genome sequencing of Besnoitia besnoiti strain Bb-Ger1.</title>
        <authorList>
            <person name="Schares G."/>
            <person name="Venepally P."/>
            <person name="Lorenzi H.A."/>
        </authorList>
    </citation>
    <scope>NUCLEOTIDE SEQUENCE [LARGE SCALE GENOMIC DNA]</scope>
    <source>
        <strain evidence="7 8">Bb-Ger1</strain>
    </source>
</reference>
<evidence type="ECO:0000256" key="1">
    <source>
        <dbReference type="ARBA" id="ARBA00022723"/>
    </source>
</evidence>
<dbReference type="SUPFAM" id="SSF90209">
    <property type="entry name" value="Ran binding protein zinc finger-like"/>
    <property type="match status" value="1"/>
</dbReference>
<accession>A0A2A9M6B5</accession>
<dbReference type="Proteomes" id="UP000224006">
    <property type="component" value="Chromosome VII"/>
</dbReference>
<dbReference type="PROSITE" id="PS50199">
    <property type="entry name" value="ZF_RANBP2_2"/>
    <property type="match status" value="1"/>
</dbReference>
<organism evidence="7 8">
    <name type="scientific">Besnoitia besnoiti</name>
    <name type="common">Apicomplexan protozoan</name>
    <dbReference type="NCBI Taxonomy" id="94643"/>
    <lineage>
        <taxon>Eukaryota</taxon>
        <taxon>Sar</taxon>
        <taxon>Alveolata</taxon>
        <taxon>Apicomplexa</taxon>
        <taxon>Conoidasida</taxon>
        <taxon>Coccidia</taxon>
        <taxon>Eucoccidiorida</taxon>
        <taxon>Eimeriorina</taxon>
        <taxon>Sarcocystidae</taxon>
        <taxon>Besnoitia</taxon>
    </lineage>
</organism>
<feature type="compositionally biased region" description="Basic and acidic residues" evidence="5">
    <location>
        <begin position="84"/>
        <end position="94"/>
    </location>
</feature>
<feature type="region of interest" description="Disordered" evidence="5">
    <location>
        <begin position="55"/>
        <end position="94"/>
    </location>
</feature>
<feature type="compositionally biased region" description="Acidic residues" evidence="5">
    <location>
        <begin position="57"/>
        <end position="67"/>
    </location>
</feature>
<evidence type="ECO:0000256" key="4">
    <source>
        <dbReference type="PROSITE-ProRule" id="PRU00322"/>
    </source>
</evidence>
<dbReference type="KEGG" id="bbes:BESB_077320"/>
<proteinExistence type="predicted"/>
<protein>
    <recommendedName>
        <fullName evidence="6">RanBP2-type domain-containing protein</fullName>
    </recommendedName>
</protein>
<keyword evidence="1" id="KW-0479">Metal-binding</keyword>
<dbReference type="PROSITE" id="PS01358">
    <property type="entry name" value="ZF_RANBP2_1"/>
    <property type="match status" value="1"/>
</dbReference>
<dbReference type="InterPro" id="IPR036443">
    <property type="entry name" value="Znf_RanBP2_sf"/>
</dbReference>
<evidence type="ECO:0000259" key="6">
    <source>
        <dbReference type="PROSITE" id="PS50199"/>
    </source>
</evidence>
<sequence>MQRNGRVAHFSQAESHSREEGDAIWICGVCTLENPLKHLQCGACTAERPEVYGDIEKELDDTGNDDDANGRTDTAEEAAGPEEEVSREGVKSKWTKQKDWYDNVEELNQLTEKHKNGGYGSCGIGNCSLTSFRVDTVY</sequence>
<gene>
    <name evidence="7" type="ORF">BESB_077320</name>
</gene>
<evidence type="ECO:0000256" key="5">
    <source>
        <dbReference type="SAM" id="MobiDB-lite"/>
    </source>
</evidence>
<keyword evidence="3" id="KW-0862">Zinc</keyword>
<feature type="domain" description="RanBP2-type" evidence="6">
    <location>
        <begin position="19"/>
        <end position="50"/>
    </location>
</feature>
<name>A0A2A9M6B5_BESBE</name>
<evidence type="ECO:0000256" key="2">
    <source>
        <dbReference type="ARBA" id="ARBA00022771"/>
    </source>
</evidence>
<dbReference type="InterPro" id="IPR001876">
    <property type="entry name" value="Znf_RanBP2"/>
</dbReference>
<keyword evidence="2 4" id="KW-0863">Zinc-finger</keyword>
<dbReference type="GO" id="GO:0008270">
    <property type="term" value="F:zinc ion binding"/>
    <property type="evidence" value="ECO:0007669"/>
    <property type="project" value="UniProtKB-KW"/>
</dbReference>
<keyword evidence="8" id="KW-1185">Reference proteome</keyword>
<evidence type="ECO:0000313" key="7">
    <source>
        <dbReference type="EMBL" id="PFH33515.1"/>
    </source>
</evidence>
<evidence type="ECO:0000256" key="3">
    <source>
        <dbReference type="ARBA" id="ARBA00022833"/>
    </source>
</evidence>
<evidence type="ECO:0000313" key="8">
    <source>
        <dbReference type="Proteomes" id="UP000224006"/>
    </source>
</evidence>
<dbReference type="EMBL" id="NWUJ01000008">
    <property type="protein sequence ID" value="PFH33515.1"/>
    <property type="molecule type" value="Genomic_DNA"/>
</dbReference>